<keyword evidence="6" id="KW-1185">Reference proteome</keyword>
<dbReference type="GO" id="GO:0005634">
    <property type="term" value="C:nucleus"/>
    <property type="evidence" value="ECO:0007669"/>
    <property type="project" value="UniProtKB-SubCell"/>
</dbReference>
<dbReference type="GO" id="GO:0003677">
    <property type="term" value="F:DNA binding"/>
    <property type="evidence" value="ECO:0007669"/>
    <property type="project" value="UniProtKB-UniRule"/>
</dbReference>
<dbReference type="PROSITE" id="PS50071">
    <property type="entry name" value="HOMEOBOX_2"/>
    <property type="match status" value="1"/>
</dbReference>
<dbReference type="SUPFAM" id="SSF46689">
    <property type="entry name" value="Homeodomain-like"/>
    <property type="match status" value="1"/>
</dbReference>
<evidence type="ECO:0000259" key="4">
    <source>
        <dbReference type="PROSITE" id="PS50071"/>
    </source>
</evidence>
<keyword evidence="2 3" id="KW-0371">Homeobox</keyword>
<evidence type="ECO:0000256" key="3">
    <source>
        <dbReference type="RuleBase" id="RU000682"/>
    </source>
</evidence>
<evidence type="ECO:0000256" key="1">
    <source>
        <dbReference type="ARBA" id="ARBA00004123"/>
    </source>
</evidence>
<keyword evidence="2 3" id="KW-0539">Nucleus</keyword>
<dbReference type="CDD" id="cd00086">
    <property type="entry name" value="homeodomain"/>
    <property type="match status" value="1"/>
</dbReference>
<keyword evidence="2 3" id="KW-0238">DNA-binding</keyword>
<dbReference type="Pfam" id="PF00046">
    <property type="entry name" value="Homeodomain"/>
    <property type="match status" value="1"/>
</dbReference>
<protein>
    <recommendedName>
        <fullName evidence="4">Homeobox domain-containing protein</fullName>
    </recommendedName>
</protein>
<evidence type="ECO:0000313" key="6">
    <source>
        <dbReference type="Proteomes" id="UP000000305"/>
    </source>
</evidence>
<dbReference type="InterPro" id="IPR001356">
    <property type="entry name" value="HD"/>
</dbReference>
<dbReference type="InterPro" id="IPR009057">
    <property type="entry name" value="Homeodomain-like_sf"/>
</dbReference>
<evidence type="ECO:0000313" key="5">
    <source>
        <dbReference type="EMBL" id="EFX88018.1"/>
    </source>
</evidence>
<dbReference type="Gene3D" id="1.10.10.60">
    <property type="entry name" value="Homeodomain-like"/>
    <property type="match status" value="1"/>
</dbReference>
<feature type="DNA-binding region" description="Homeobox" evidence="2">
    <location>
        <begin position="15"/>
        <end position="74"/>
    </location>
</feature>
<dbReference type="SMART" id="SM00389">
    <property type="entry name" value="HOX"/>
    <property type="match status" value="1"/>
</dbReference>
<proteinExistence type="predicted"/>
<comment type="subcellular location">
    <subcellularLocation>
        <location evidence="1 2 3">Nucleus</location>
    </subcellularLocation>
</comment>
<dbReference type="EMBL" id="GL732526">
    <property type="protein sequence ID" value="EFX88018.1"/>
    <property type="molecule type" value="Genomic_DNA"/>
</dbReference>
<dbReference type="InParanoid" id="E9FX59"/>
<feature type="domain" description="Homeobox" evidence="4">
    <location>
        <begin position="13"/>
        <end position="73"/>
    </location>
</feature>
<dbReference type="Proteomes" id="UP000000305">
    <property type="component" value="Unassembled WGS sequence"/>
</dbReference>
<name>E9FX59_DAPPU</name>
<dbReference type="OrthoDB" id="10056939at2759"/>
<gene>
    <name evidence="5" type="ORF">DAPPUDRAFT_305500</name>
</gene>
<reference evidence="5 6" key="1">
    <citation type="journal article" date="2011" name="Science">
        <title>The ecoresponsive genome of Daphnia pulex.</title>
        <authorList>
            <person name="Colbourne J.K."/>
            <person name="Pfrender M.E."/>
            <person name="Gilbert D."/>
            <person name="Thomas W.K."/>
            <person name="Tucker A."/>
            <person name="Oakley T.H."/>
            <person name="Tokishita S."/>
            <person name="Aerts A."/>
            <person name="Arnold G.J."/>
            <person name="Basu M.K."/>
            <person name="Bauer D.J."/>
            <person name="Caceres C.E."/>
            <person name="Carmel L."/>
            <person name="Casola C."/>
            <person name="Choi J.H."/>
            <person name="Detter J.C."/>
            <person name="Dong Q."/>
            <person name="Dusheyko S."/>
            <person name="Eads B.D."/>
            <person name="Frohlich T."/>
            <person name="Geiler-Samerotte K.A."/>
            <person name="Gerlach D."/>
            <person name="Hatcher P."/>
            <person name="Jogdeo S."/>
            <person name="Krijgsveld J."/>
            <person name="Kriventseva E.V."/>
            <person name="Kultz D."/>
            <person name="Laforsch C."/>
            <person name="Lindquist E."/>
            <person name="Lopez J."/>
            <person name="Manak J.R."/>
            <person name="Muller J."/>
            <person name="Pangilinan J."/>
            <person name="Patwardhan R.P."/>
            <person name="Pitluck S."/>
            <person name="Pritham E.J."/>
            <person name="Rechtsteiner A."/>
            <person name="Rho M."/>
            <person name="Rogozin I.B."/>
            <person name="Sakarya O."/>
            <person name="Salamov A."/>
            <person name="Schaack S."/>
            <person name="Shapiro H."/>
            <person name="Shiga Y."/>
            <person name="Skalitzky C."/>
            <person name="Smith Z."/>
            <person name="Souvorov A."/>
            <person name="Sung W."/>
            <person name="Tang Z."/>
            <person name="Tsuchiya D."/>
            <person name="Tu H."/>
            <person name="Vos H."/>
            <person name="Wang M."/>
            <person name="Wolf Y.I."/>
            <person name="Yamagata H."/>
            <person name="Yamada T."/>
            <person name="Ye Y."/>
            <person name="Shaw J.R."/>
            <person name="Andrews J."/>
            <person name="Crease T.J."/>
            <person name="Tang H."/>
            <person name="Lucas S.M."/>
            <person name="Robertson H.M."/>
            <person name="Bork P."/>
            <person name="Koonin E.V."/>
            <person name="Zdobnov E.M."/>
            <person name="Grigoriev I.V."/>
            <person name="Lynch M."/>
            <person name="Boore J.L."/>
        </authorList>
    </citation>
    <scope>NUCLEOTIDE SEQUENCE [LARGE SCALE GENOMIC DNA]</scope>
</reference>
<dbReference type="HOGENOM" id="CLU_960631_0_0_1"/>
<dbReference type="KEGG" id="dpx:DAPPUDRAFT_305500"/>
<organism evidence="5 6">
    <name type="scientific">Daphnia pulex</name>
    <name type="common">Water flea</name>
    <dbReference type="NCBI Taxonomy" id="6669"/>
    <lineage>
        <taxon>Eukaryota</taxon>
        <taxon>Metazoa</taxon>
        <taxon>Ecdysozoa</taxon>
        <taxon>Arthropoda</taxon>
        <taxon>Crustacea</taxon>
        <taxon>Branchiopoda</taxon>
        <taxon>Diplostraca</taxon>
        <taxon>Cladocera</taxon>
        <taxon>Anomopoda</taxon>
        <taxon>Daphniidae</taxon>
        <taxon>Daphnia</taxon>
    </lineage>
</organism>
<evidence type="ECO:0000256" key="2">
    <source>
        <dbReference type="PROSITE-ProRule" id="PRU00108"/>
    </source>
</evidence>
<sequence length="290" mass="33272">MDLQPVKSEPKINGTTAKRIFLTEGMIKGMDHVYRSNPYPSKLEFETLCKDLLMSVGQAKNWFCSRRRRDFKEGKICRRCRFFKAPISEEVHNIDGSRPCISYWKLPTVAPPPLLHMTPLPMTSNNLSSSLDESVDGQQEQQTIKPEIDGNLATDYNVDANTSSVVPTAFSLTFQPGTYNFQQPIFNSEPNAWYQQHHDGQYSVDMADENSWMMRQAGTGQPSFWPINDYFPPPDFIPLMDQPLSSDWRLNQVQPLLPNYSMPYPLYPQYVYPDPNGIYDYSEQNGTSNN</sequence>
<dbReference type="AlphaFoldDB" id="E9FX59"/>
<accession>E9FX59</accession>